<dbReference type="Pfam" id="PF01068">
    <property type="entry name" value="DNA_ligase_A_M"/>
    <property type="match status" value="1"/>
</dbReference>
<dbReference type="Gene3D" id="2.40.50.140">
    <property type="entry name" value="Nucleic acid-binding proteins"/>
    <property type="match status" value="1"/>
</dbReference>
<accession>A0ABW9A3E0</accession>
<dbReference type="EMBL" id="JAQQFM010000001">
    <property type="protein sequence ID" value="MFL9922724.1"/>
    <property type="molecule type" value="Genomic_DNA"/>
</dbReference>
<evidence type="ECO:0000256" key="4">
    <source>
        <dbReference type="ARBA" id="ARBA00022763"/>
    </source>
</evidence>
<keyword evidence="3" id="KW-0235">DNA replication</keyword>
<comment type="caution">
    <text evidence="9">The sequence shown here is derived from an EMBL/GenBank/DDBJ whole genome shotgun (WGS) entry which is preliminary data.</text>
</comment>
<feature type="domain" description="ATP-dependent DNA ligase family profile" evidence="7">
    <location>
        <begin position="35"/>
        <end position="190"/>
    </location>
</feature>
<dbReference type="InterPro" id="IPR050326">
    <property type="entry name" value="NAD_dep_DNA_ligaseB"/>
</dbReference>
<evidence type="ECO:0000259" key="8">
    <source>
        <dbReference type="Pfam" id="PF14743"/>
    </source>
</evidence>
<organism evidence="9 10">
    <name type="scientific">Herbaspirillum lusitanum</name>
    <dbReference type="NCBI Taxonomy" id="213312"/>
    <lineage>
        <taxon>Bacteria</taxon>
        <taxon>Pseudomonadati</taxon>
        <taxon>Pseudomonadota</taxon>
        <taxon>Betaproteobacteria</taxon>
        <taxon>Burkholderiales</taxon>
        <taxon>Oxalobacteraceae</taxon>
        <taxon>Herbaspirillum</taxon>
    </lineage>
</organism>
<evidence type="ECO:0000313" key="9">
    <source>
        <dbReference type="EMBL" id="MFL9922724.1"/>
    </source>
</evidence>
<dbReference type="Gene3D" id="3.30.470.30">
    <property type="entry name" value="DNA ligase/mRNA capping enzyme"/>
    <property type="match status" value="1"/>
</dbReference>
<evidence type="ECO:0000259" key="7">
    <source>
        <dbReference type="Pfam" id="PF01068"/>
    </source>
</evidence>
<proteinExistence type="predicted"/>
<dbReference type="CDD" id="cd07896">
    <property type="entry name" value="Adenylation_kDNA_ligase_like"/>
    <property type="match status" value="1"/>
</dbReference>
<dbReference type="InterPro" id="IPR029319">
    <property type="entry name" value="DNA_ligase_OB"/>
</dbReference>
<keyword evidence="2 9" id="KW-0436">Ligase</keyword>
<dbReference type="SUPFAM" id="SSF56091">
    <property type="entry name" value="DNA ligase/mRNA capping enzyme, catalytic domain"/>
    <property type="match status" value="1"/>
</dbReference>
<dbReference type="CDD" id="cd08041">
    <property type="entry name" value="OBF_kDNA_ligase_like"/>
    <property type="match status" value="1"/>
</dbReference>
<dbReference type="Proteomes" id="UP001629246">
    <property type="component" value="Unassembled WGS sequence"/>
</dbReference>
<dbReference type="PANTHER" id="PTHR47810">
    <property type="entry name" value="DNA LIGASE"/>
    <property type="match status" value="1"/>
</dbReference>
<keyword evidence="5" id="KW-0234">DNA repair</keyword>
<dbReference type="PANTHER" id="PTHR47810:SF1">
    <property type="entry name" value="DNA LIGASE B"/>
    <property type="match status" value="1"/>
</dbReference>
<evidence type="ECO:0000256" key="2">
    <source>
        <dbReference type="ARBA" id="ARBA00022598"/>
    </source>
</evidence>
<protein>
    <submittedName>
        <fullName evidence="9">DNA ligase</fullName>
        <ecNumber evidence="9">6.5.1.1</ecNumber>
    </submittedName>
</protein>
<evidence type="ECO:0000256" key="3">
    <source>
        <dbReference type="ARBA" id="ARBA00022705"/>
    </source>
</evidence>
<gene>
    <name evidence="9" type="ORF">PQR62_00510</name>
</gene>
<dbReference type="InterPro" id="IPR012310">
    <property type="entry name" value="DNA_ligase_ATP-dep_cent"/>
</dbReference>
<name>A0ABW9A3E0_9BURK</name>
<evidence type="ECO:0000313" key="10">
    <source>
        <dbReference type="Proteomes" id="UP001629246"/>
    </source>
</evidence>
<dbReference type="EC" id="6.5.1.1" evidence="9"/>
<evidence type="ECO:0000256" key="1">
    <source>
        <dbReference type="ARBA" id="ARBA00001968"/>
    </source>
</evidence>
<evidence type="ECO:0000256" key="6">
    <source>
        <dbReference type="ARBA" id="ARBA00034003"/>
    </source>
</evidence>
<dbReference type="Pfam" id="PF14743">
    <property type="entry name" value="DNA_ligase_OB_2"/>
    <property type="match status" value="1"/>
</dbReference>
<comment type="catalytic activity">
    <reaction evidence="6">
        <text>ATP + (deoxyribonucleotide)n-3'-hydroxyl + 5'-phospho-(deoxyribonucleotide)m = (deoxyribonucleotide)n+m + AMP + diphosphate.</text>
        <dbReference type="EC" id="6.5.1.1"/>
    </reaction>
</comment>
<evidence type="ECO:0000256" key="5">
    <source>
        <dbReference type="ARBA" id="ARBA00023204"/>
    </source>
</evidence>
<comment type="cofactor">
    <cofactor evidence="1">
        <name>a divalent metal cation</name>
        <dbReference type="ChEBI" id="CHEBI:60240"/>
    </cofactor>
</comment>
<sequence>MASLALMRASPVFSASRPPLMLANPYRKGIPLSDYWVSEKYDGVRGYWNGHRLLTRGGEEIHAPEWFTRGWPSQPLDGELWAGRGRFEFAVSAVRRDKPDDAAWRQISFMLFDLPGSEEVFDRRQLLLIELAAALKQPWMKVVPQHRVADHAALARMLDALEKQGGEGLMLHRGGSLYRAERNDDLLKFKPQDDAEARVVAHLPGKGKYQGMLGALLVETLEGVRFKLGSGLSDALRRNPPEIGSIVTYRYRGRHAGGIPRFATYLRIRGD</sequence>
<dbReference type="SUPFAM" id="SSF50249">
    <property type="entry name" value="Nucleic acid-binding proteins"/>
    <property type="match status" value="1"/>
</dbReference>
<feature type="domain" description="DNA ligase OB-like" evidence="8">
    <location>
        <begin position="204"/>
        <end position="269"/>
    </location>
</feature>
<dbReference type="Gene3D" id="3.30.1490.70">
    <property type="match status" value="1"/>
</dbReference>
<dbReference type="RefSeq" id="WP_408154661.1">
    <property type="nucleotide sequence ID" value="NZ_JAQQFM010000001.1"/>
</dbReference>
<keyword evidence="4" id="KW-0227">DNA damage</keyword>
<keyword evidence="10" id="KW-1185">Reference proteome</keyword>
<reference evidence="9 10" key="1">
    <citation type="journal article" date="2024" name="Chem. Sci.">
        <title>Discovery of megapolipeptins by genome mining of a Burkholderiales bacteria collection.</title>
        <authorList>
            <person name="Paulo B.S."/>
            <person name="Recchia M.J.J."/>
            <person name="Lee S."/>
            <person name="Fergusson C.H."/>
            <person name="Romanowski S.B."/>
            <person name="Hernandez A."/>
            <person name="Krull N."/>
            <person name="Liu D.Y."/>
            <person name="Cavanagh H."/>
            <person name="Bos A."/>
            <person name="Gray C.A."/>
            <person name="Murphy B.T."/>
            <person name="Linington R.G."/>
            <person name="Eustaquio A.S."/>
        </authorList>
    </citation>
    <scope>NUCLEOTIDE SEQUENCE [LARGE SCALE GENOMIC DNA]</scope>
    <source>
        <strain evidence="9 10">RL21-008-BIB-A</strain>
    </source>
</reference>
<dbReference type="GO" id="GO:0003910">
    <property type="term" value="F:DNA ligase (ATP) activity"/>
    <property type="evidence" value="ECO:0007669"/>
    <property type="project" value="UniProtKB-EC"/>
</dbReference>
<dbReference type="InterPro" id="IPR012340">
    <property type="entry name" value="NA-bd_OB-fold"/>
</dbReference>
<dbReference type="NCBIfam" id="NF006592">
    <property type="entry name" value="PRK09125.1"/>
    <property type="match status" value="1"/>
</dbReference>